<dbReference type="OrthoDB" id="8680240at2"/>
<dbReference type="PROSITE" id="PS50949">
    <property type="entry name" value="HTH_GNTR"/>
    <property type="match status" value="1"/>
</dbReference>
<keyword evidence="1" id="KW-0805">Transcription regulation</keyword>
<dbReference type="InterPro" id="IPR036388">
    <property type="entry name" value="WH-like_DNA-bd_sf"/>
</dbReference>
<dbReference type="EMBL" id="QZFU01000012">
    <property type="protein sequence ID" value="RJO78837.1"/>
    <property type="molecule type" value="Genomic_DNA"/>
</dbReference>
<dbReference type="InterPro" id="IPR000524">
    <property type="entry name" value="Tscrpt_reg_HTH_GntR"/>
</dbReference>
<dbReference type="Pfam" id="PF07729">
    <property type="entry name" value="FCD"/>
    <property type="match status" value="1"/>
</dbReference>
<keyword evidence="6" id="KW-1185">Reference proteome</keyword>
<comment type="caution">
    <text evidence="5">The sequence shown here is derived from an EMBL/GenBank/DDBJ whole genome shotgun (WGS) entry which is preliminary data.</text>
</comment>
<sequence>MLSAPDAPISALTSFAPRRNMRDEIIEKLRGAVITGELRPGVVYSAPGLAEQFGVSATPVREAMIDLAKEGLVETLRNKGFRVREPSEQELDNLAEIRLLIEAPTVRQVAEAGIDPQTSTELRTLAQGIEKAAAEHDFIAYITIDTEFHCRLLSLAGNRELVETVRALRARSRLYGVRPLAEQGRLIPSAHEHMELLDLIERGAAAEAEALIRRHIGHVRGIWANRCEQS</sequence>
<organism evidence="5 6">
    <name type="scientific">Nocardia panacis</name>
    <dbReference type="NCBI Taxonomy" id="2340916"/>
    <lineage>
        <taxon>Bacteria</taxon>
        <taxon>Bacillati</taxon>
        <taxon>Actinomycetota</taxon>
        <taxon>Actinomycetes</taxon>
        <taxon>Mycobacteriales</taxon>
        <taxon>Nocardiaceae</taxon>
        <taxon>Nocardia</taxon>
    </lineage>
</organism>
<evidence type="ECO:0000313" key="5">
    <source>
        <dbReference type="EMBL" id="RJO78837.1"/>
    </source>
</evidence>
<dbReference type="InterPro" id="IPR036390">
    <property type="entry name" value="WH_DNA-bd_sf"/>
</dbReference>
<dbReference type="GO" id="GO:0003700">
    <property type="term" value="F:DNA-binding transcription factor activity"/>
    <property type="evidence" value="ECO:0007669"/>
    <property type="project" value="InterPro"/>
</dbReference>
<evidence type="ECO:0000256" key="2">
    <source>
        <dbReference type="ARBA" id="ARBA00023125"/>
    </source>
</evidence>
<dbReference type="SUPFAM" id="SSF46785">
    <property type="entry name" value="Winged helix' DNA-binding domain"/>
    <property type="match status" value="1"/>
</dbReference>
<dbReference type="SMART" id="SM00895">
    <property type="entry name" value="FCD"/>
    <property type="match status" value="1"/>
</dbReference>
<evidence type="ECO:0000256" key="3">
    <source>
        <dbReference type="ARBA" id="ARBA00023163"/>
    </source>
</evidence>
<protein>
    <submittedName>
        <fullName evidence="5">GntR family transcriptional regulator</fullName>
    </submittedName>
</protein>
<dbReference type="Gene3D" id="1.10.10.10">
    <property type="entry name" value="Winged helix-like DNA-binding domain superfamily/Winged helix DNA-binding domain"/>
    <property type="match status" value="1"/>
</dbReference>
<dbReference type="CDD" id="cd07377">
    <property type="entry name" value="WHTH_GntR"/>
    <property type="match status" value="1"/>
</dbReference>
<proteinExistence type="predicted"/>
<reference evidence="5 6" key="1">
    <citation type="submission" date="2018-09" db="EMBL/GenBank/DDBJ databases">
        <title>YIM PH21274 draft genome.</title>
        <authorList>
            <person name="Miao C."/>
        </authorList>
    </citation>
    <scope>NUCLEOTIDE SEQUENCE [LARGE SCALE GENOMIC DNA]</scope>
    <source>
        <strain evidence="5 6">YIM PH 21724</strain>
    </source>
</reference>
<gene>
    <name evidence="5" type="ORF">D5S18_04785</name>
</gene>
<dbReference type="InterPro" id="IPR008920">
    <property type="entry name" value="TF_FadR/GntR_C"/>
</dbReference>
<dbReference type="GO" id="GO:0003677">
    <property type="term" value="F:DNA binding"/>
    <property type="evidence" value="ECO:0007669"/>
    <property type="project" value="UniProtKB-KW"/>
</dbReference>
<name>A0A3A4KRT6_9NOCA</name>
<dbReference type="PANTHER" id="PTHR43537:SF45">
    <property type="entry name" value="GNTR FAMILY REGULATORY PROTEIN"/>
    <property type="match status" value="1"/>
</dbReference>
<evidence type="ECO:0000313" key="6">
    <source>
        <dbReference type="Proteomes" id="UP000266677"/>
    </source>
</evidence>
<dbReference type="Proteomes" id="UP000266677">
    <property type="component" value="Unassembled WGS sequence"/>
</dbReference>
<keyword evidence="3" id="KW-0804">Transcription</keyword>
<dbReference type="PANTHER" id="PTHR43537">
    <property type="entry name" value="TRANSCRIPTIONAL REGULATOR, GNTR FAMILY"/>
    <property type="match status" value="1"/>
</dbReference>
<evidence type="ECO:0000256" key="1">
    <source>
        <dbReference type="ARBA" id="ARBA00023015"/>
    </source>
</evidence>
<accession>A0A3A4KRT6</accession>
<keyword evidence="2" id="KW-0238">DNA-binding</keyword>
<feature type="domain" description="HTH gntR-type" evidence="4">
    <location>
        <begin position="19"/>
        <end position="86"/>
    </location>
</feature>
<dbReference type="AlphaFoldDB" id="A0A3A4KRT6"/>
<dbReference type="Pfam" id="PF00392">
    <property type="entry name" value="GntR"/>
    <property type="match status" value="1"/>
</dbReference>
<dbReference type="SMART" id="SM00345">
    <property type="entry name" value="HTH_GNTR"/>
    <property type="match status" value="1"/>
</dbReference>
<evidence type="ECO:0000259" key="4">
    <source>
        <dbReference type="PROSITE" id="PS50949"/>
    </source>
</evidence>
<dbReference type="SUPFAM" id="SSF48008">
    <property type="entry name" value="GntR ligand-binding domain-like"/>
    <property type="match status" value="1"/>
</dbReference>
<dbReference type="InterPro" id="IPR011711">
    <property type="entry name" value="GntR_C"/>
</dbReference>
<dbReference type="Gene3D" id="1.20.120.530">
    <property type="entry name" value="GntR ligand-binding domain-like"/>
    <property type="match status" value="1"/>
</dbReference>